<protein>
    <submittedName>
        <fullName evidence="1">Uncharacterized protein</fullName>
    </submittedName>
</protein>
<evidence type="ECO:0000313" key="2">
    <source>
        <dbReference type="Proteomes" id="UP000270094"/>
    </source>
</evidence>
<dbReference type="OrthoDB" id="297496at2759"/>
<reference evidence="1 2" key="1">
    <citation type="submission" date="2018-11" db="EMBL/GenBank/DDBJ databases">
        <authorList>
            <consortium name="Pathogen Informatics"/>
        </authorList>
    </citation>
    <scope>NUCLEOTIDE SEQUENCE [LARGE SCALE GENOMIC DNA]</scope>
</reference>
<dbReference type="EMBL" id="UYYB01025908">
    <property type="protein sequence ID" value="VDM72547.1"/>
    <property type="molecule type" value="Genomic_DNA"/>
</dbReference>
<keyword evidence="2" id="KW-1185">Reference proteome</keyword>
<sequence>MMFLSAGVIILTTLFETFSYYLNYIHYIGRRFTGTKDIQIWFGGRMLTVQELITIVAEEFNVCPRKLRTIIHDLDDILHAACDDTIKNRSEMLYKTGEVIRNEVGTFSSYHMSTILLEF</sequence>
<name>A0A3P7J870_STRVU</name>
<gene>
    <name evidence="1" type="ORF">SVUK_LOCUS7545</name>
</gene>
<evidence type="ECO:0000313" key="1">
    <source>
        <dbReference type="EMBL" id="VDM72547.1"/>
    </source>
</evidence>
<proteinExistence type="predicted"/>
<accession>A0A3P7J870</accession>
<dbReference type="AlphaFoldDB" id="A0A3P7J870"/>
<dbReference type="Proteomes" id="UP000270094">
    <property type="component" value="Unassembled WGS sequence"/>
</dbReference>
<organism evidence="1 2">
    <name type="scientific">Strongylus vulgaris</name>
    <name type="common">Blood worm</name>
    <dbReference type="NCBI Taxonomy" id="40348"/>
    <lineage>
        <taxon>Eukaryota</taxon>
        <taxon>Metazoa</taxon>
        <taxon>Ecdysozoa</taxon>
        <taxon>Nematoda</taxon>
        <taxon>Chromadorea</taxon>
        <taxon>Rhabditida</taxon>
        <taxon>Rhabditina</taxon>
        <taxon>Rhabditomorpha</taxon>
        <taxon>Strongyloidea</taxon>
        <taxon>Strongylidae</taxon>
        <taxon>Strongylus</taxon>
    </lineage>
</organism>